<feature type="region of interest" description="Disordered" evidence="8">
    <location>
        <begin position="467"/>
        <end position="487"/>
    </location>
</feature>
<dbReference type="Gene3D" id="1.10.10.60">
    <property type="entry name" value="Homeodomain-like"/>
    <property type="match status" value="1"/>
</dbReference>
<dbReference type="GO" id="GO:0003677">
    <property type="term" value="F:DNA binding"/>
    <property type="evidence" value="ECO:0007669"/>
    <property type="project" value="UniProtKB-UniRule"/>
</dbReference>
<dbReference type="PROSITE" id="PS00027">
    <property type="entry name" value="HOMEOBOX_1"/>
    <property type="match status" value="1"/>
</dbReference>
<dbReference type="AlphaFoldDB" id="A0A9P6VK45"/>
<dbReference type="InterPro" id="IPR009057">
    <property type="entry name" value="Homeodomain-like_sf"/>
</dbReference>
<keyword evidence="11" id="KW-1185">Reference proteome</keyword>
<dbReference type="InterPro" id="IPR050720">
    <property type="entry name" value="Engrailed_Homeobox_TFs"/>
</dbReference>
<dbReference type="OrthoDB" id="6159439at2759"/>
<evidence type="ECO:0000256" key="4">
    <source>
        <dbReference type="ARBA" id="ARBA00023155"/>
    </source>
</evidence>
<evidence type="ECO:0000256" key="6">
    <source>
        <dbReference type="PROSITE-ProRule" id="PRU00108"/>
    </source>
</evidence>
<keyword evidence="3 6" id="KW-0238">DNA-binding</keyword>
<evidence type="ECO:0000256" key="2">
    <source>
        <dbReference type="ARBA" id="ARBA00010896"/>
    </source>
</evidence>
<protein>
    <submittedName>
        <fullName evidence="10">Anterior-restricted homeobox</fullName>
    </submittedName>
</protein>
<evidence type="ECO:0000256" key="7">
    <source>
        <dbReference type="RuleBase" id="RU000682"/>
    </source>
</evidence>
<organism evidence="10 11">
    <name type="scientific">Hyphodiscus hymeniophilus</name>
    <dbReference type="NCBI Taxonomy" id="353542"/>
    <lineage>
        <taxon>Eukaryota</taxon>
        <taxon>Fungi</taxon>
        <taxon>Dikarya</taxon>
        <taxon>Ascomycota</taxon>
        <taxon>Pezizomycotina</taxon>
        <taxon>Leotiomycetes</taxon>
        <taxon>Helotiales</taxon>
        <taxon>Hyphodiscaceae</taxon>
        <taxon>Hyphodiscus</taxon>
    </lineage>
</organism>
<feature type="domain" description="Homeobox" evidence="9">
    <location>
        <begin position="51"/>
        <end position="111"/>
    </location>
</feature>
<gene>
    <name evidence="10" type="ORF">D0Z07_3965</name>
</gene>
<feature type="DNA-binding region" description="Homeobox" evidence="6">
    <location>
        <begin position="53"/>
        <end position="112"/>
    </location>
</feature>
<dbReference type="CDD" id="cd00086">
    <property type="entry name" value="homeodomain"/>
    <property type="match status" value="1"/>
</dbReference>
<evidence type="ECO:0000259" key="9">
    <source>
        <dbReference type="PROSITE" id="PS50071"/>
    </source>
</evidence>
<dbReference type="Proteomes" id="UP000785200">
    <property type="component" value="Unassembled WGS sequence"/>
</dbReference>
<dbReference type="InterPro" id="IPR001356">
    <property type="entry name" value="HD"/>
</dbReference>
<comment type="subcellular location">
    <subcellularLocation>
        <location evidence="1 6 7">Nucleus</location>
    </subcellularLocation>
</comment>
<dbReference type="InterPro" id="IPR017970">
    <property type="entry name" value="Homeobox_CS"/>
</dbReference>
<evidence type="ECO:0000256" key="8">
    <source>
        <dbReference type="SAM" id="MobiDB-lite"/>
    </source>
</evidence>
<dbReference type="SMART" id="SM00389">
    <property type="entry name" value="HOX"/>
    <property type="match status" value="1"/>
</dbReference>
<sequence length="669" mass="73983">MEYLEPSFHHFHDQMAQGISPYSEAHQQHLQHSYAMAQQTSTMITMPNHQTRANETKPRLGKEEVEILEHEFKKNPKPTTQTKRGFAEDMGVELARINNWFQNRRAKRKQERKQEAYEAGQAQESLAYSEPSSPDNFYGSSYFSDSNILPLQHAATFPLMGGPPPPPVASCNPQYPDPSSASMESLQRTMAAAQAASQHQEFIGQFQEEHESMTNFGGPLLEVTTSDDRAQFPAGDDIAHFEENNGFPSYNSSFQDDYYSPPNQHLPEPQHPSNTNQISTPFHNYSAASGDDTNGSNVLVSFPSQLLPLQSHDGLSSQLQENHDSQSPEESNTAALSIDFRYDVAESESPPAPTVSFKSPPPPTDLASRRKKAVKPAALAADTLRGRPSLGPRTVSHAEGFRRPSDSPMSSPMRRIVSAGGNRSVVSGRVGKSGVESAQRSPINMNGFADARSFMDHNYHTTRQPPSLIAGSSLNSSLAPPTPMSPREREMTLVTRDGSRSTASPVENGMNFVFNTGVPGCFTSIEDQNLASPPETPQAHLAMHHLGNGWPTAVDFQDKQWHFEVPDEPLYTPAYDSFPIELHMPQPSYLSSLSQPVTPAFGQFNPNFMFGSESPQYKTESPQYQLTSRTNSEYSFPDSHYGGMMSTSPMTKQKTFQFSNTTAADFSEK</sequence>
<evidence type="ECO:0000256" key="1">
    <source>
        <dbReference type="ARBA" id="ARBA00004123"/>
    </source>
</evidence>
<evidence type="ECO:0000256" key="3">
    <source>
        <dbReference type="ARBA" id="ARBA00023125"/>
    </source>
</evidence>
<comment type="similarity">
    <text evidence="2">Belongs to the engrailed homeobox family.</text>
</comment>
<dbReference type="PANTHER" id="PTHR24341:SF6">
    <property type="entry name" value="HOMEOBOX PROTEIN INVECTED"/>
    <property type="match status" value="1"/>
</dbReference>
<dbReference type="PANTHER" id="PTHR24341">
    <property type="entry name" value="HOMEOBOX PROTEIN ENGRAILED"/>
    <property type="match status" value="1"/>
</dbReference>
<reference evidence="10" key="1">
    <citation type="submission" date="2019-07" db="EMBL/GenBank/DDBJ databases">
        <title>Hyphodiscus hymeniophilus genome sequencing and assembly.</title>
        <authorList>
            <person name="Kramer G."/>
            <person name="Nodwell J."/>
        </authorList>
    </citation>
    <scope>NUCLEOTIDE SEQUENCE</scope>
    <source>
        <strain evidence="10">ATCC 34498</strain>
    </source>
</reference>
<proteinExistence type="inferred from homology"/>
<feature type="compositionally biased region" description="Polar residues" evidence="8">
    <location>
        <begin position="467"/>
        <end position="479"/>
    </location>
</feature>
<dbReference type="GO" id="GO:0016586">
    <property type="term" value="C:RSC-type complex"/>
    <property type="evidence" value="ECO:0007669"/>
    <property type="project" value="TreeGrafter"/>
</dbReference>
<feature type="region of interest" description="Disordered" evidence="8">
    <location>
        <begin position="239"/>
        <end position="291"/>
    </location>
</feature>
<evidence type="ECO:0000313" key="10">
    <source>
        <dbReference type="EMBL" id="KAG0649686.1"/>
    </source>
</evidence>
<feature type="region of interest" description="Disordered" evidence="8">
    <location>
        <begin position="105"/>
        <end position="133"/>
    </location>
</feature>
<dbReference type="SUPFAM" id="SSF46689">
    <property type="entry name" value="Homeodomain-like"/>
    <property type="match status" value="1"/>
</dbReference>
<keyword evidence="4 6" id="KW-0371">Homeobox</keyword>
<comment type="caution">
    <text evidence="10">The sequence shown here is derived from an EMBL/GenBank/DDBJ whole genome shotgun (WGS) entry which is preliminary data.</text>
</comment>
<keyword evidence="5 6" id="KW-0539">Nucleus</keyword>
<feature type="compositionally biased region" description="Polar residues" evidence="8">
    <location>
        <begin position="122"/>
        <end position="133"/>
    </location>
</feature>
<feature type="region of interest" description="Disordered" evidence="8">
    <location>
        <begin position="384"/>
        <end position="412"/>
    </location>
</feature>
<feature type="compositionally biased region" description="Polar residues" evidence="8">
    <location>
        <begin position="246"/>
        <end position="255"/>
    </location>
</feature>
<accession>A0A9P6VK45</accession>
<dbReference type="EMBL" id="VNKQ01000007">
    <property type="protein sequence ID" value="KAG0649686.1"/>
    <property type="molecule type" value="Genomic_DNA"/>
</dbReference>
<dbReference type="Pfam" id="PF00046">
    <property type="entry name" value="Homeodomain"/>
    <property type="match status" value="1"/>
</dbReference>
<name>A0A9P6VK45_9HELO</name>
<evidence type="ECO:0000313" key="11">
    <source>
        <dbReference type="Proteomes" id="UP000785200"/>
    </source>
</evidence>
<dbReference type="GO" id="GO:0000981">
    <property type="term" value="F:DNA-binding transcription factor activity, RNA polymerase II-specific"/>
    <property type="evidence" value="ECO:0007669"/>
    <property type="project" value="InterPro"/>
</dbReference>
<dbReference type="PROSITE" id="PS50071">
    <property type="entry name" value="HOMEOBOX_2"/>
    <property type="match status" value="1"/>
</dbReference>
<feature type="compositionally biased region" description="Polar residues" evidence="8">
    <location>
        <begin position="271"/>
        <end position="291"/>
    </location>
</feature>
<feature type="region of interest" description="Disordered" evidence="8">
    <location>
        <begin position="346"/>
        <end position="370"/>
    </location>
</feature>
<evidence type="ECO:0000256" key="5">
    <source>
        <dbReference type="ARBA" id="ARBA00023242"/>
    </source>
</evidence>